<feature type="domain" description="RSE1/DDB1/CPSF1 C-terminal" evidence="5">
    <location>
        <begin position="827"/>
        <end position="1138"/>
    </location>
</feature>
<reference evidence="8 9" key="1">
    <citation type="submission" date="2023-05" db="EMBL/GenBank/DDBJ databases">
        <title>A 100% complete, gapless, phased diploid assembly of the Scenedesmus obliquus UTEX 3031 genome.</title>
        <authorList>
            <person name="Biondi T.C."/>
            <person name="Hanschen E.R."/>
            <person name="Kwon T."/>
            <person name="Eng W."/>
            <person name="Kruse C.P.S."/>
            <person name="Koehler S.I."/>
            <person name="Kunde Y."/>
            <person name="Gleasner C.D."/>
            <person name="You Mak K.T."/>
            <person name="Polle J."/>
            <person name="Hovde B.T."/>
            <person name="Starkenburg S.R."/>
        </authorList>
    </citation>
    <scope>NUCLEOTIDE SEQUENCE [LARGE SCALE GENOMIC DNA]</scope>
    <source>
        <strain evidence="8 9">DOE0152z</strain>
    </source>
</reference>
<evidence type="ECO:0000256" key="3">
    <source>
        <dbReference type="ARBA" id="ARBA00014577"/>
    </source>
</evidence>
<comment type="similarity">
    <text evidence="2">Belongs to the DDB1 family.</text>
</comment>
<evidence type="ECO:0000256" key="2">
    <source>
        <dbReference type="ARBA" id="ARBA00007453"/>
    </source>
</evidence>
<dbReference type="EMBL" id="CP126208">
    <property type="protein sequence ID" value="WIA08257.1"/>
    <property type="molecule type" value="Genomic_DNA"/>
</dbReference>
<comment type="subcellular location">
    <subcellularLocation>
        <location evidence="1">Nucleus</location>
    </subcellularLocation>
</comment>
<dbReference type="InterPro" id="IPR011047">
    <property type="entry name" value="Quinoprotein_ADH-like_sf"/>
</dbReference>
<dbReference type="Pfam" id="PF03178">
    <property type="entry name" value="CPSF_A"/>
    <property type="match status" value="2"/>
</dbReference>
<feature type="domain" description="RSE1/DDB1/CPSF1 first beta-propeller" evidence="6">
    <location>
        <begin position="26"/>
        <end position="367"/>
    </location>
</feature>
<dbReference type="InterPro" id="IPR004871">
    <property type="entry name" value="RSE1/DDB1/CPSF1_C"/>
</dbReference>
<dbReference type="Pfam" id="PF23726">
    <property type="entry name" value="Beta-prop_RSE1_2nd"/>
    <property type="match status" value="1"/>
</dbReference>
<proteinExistence type="inferred from homology"/>
<dbReference type="PANTHER" id="PTHR10644">
    <property type="entry name" value="DNA REPAIR/RNA PROCESSING CPSF FAMILY"/>
    <property type="match status" value="1"/>
</dbReference>
<evidence type="ECO:0000259" key="6">
    <source>
        <dbReference type="Pfam" id="PF10433"/>
    </source>
</evidence>
<sequence length="1281" mass="135085">MEPMVTDVGPQGCLFNYHVTAHKPTAVRQCAVGSFTSPNETNLIIGRSTHLDIQVLTPEGLKAVQTVPLYGVLSALKLFRPKNATKDLLLLLTEHYKFAVLEWVAAGPSGQPELVTRATCDVKDAIGRPVEAGQLAAVDPECRAIALHLYEGQLKVLQMEEGPSLQMAPETFNLRLEELAVIDMAFLAASSSGAGSSAAAAAAAAANPVLALLYEDNKHARHVKTYTLNLKTRELEDGPWSQANVDAGSSRIIPVPQPLGGAIVLGESVLSYFNTQHATRSTQIKPNTSIQSWAAVDADGSRYLLSDHAGGLHLLVLAHADNRVAGLKVQTLGRTTSTHCMAYLDSGYVFLGSKGGDSQLVKLHAEPLPAAAGAGAPAGPISSLAADDDAAAAAAAGSGGAAAAAGGDEGPNHVEVVDSWPSLAPIVDFVVMDLERQGQGQMVTCSGVFQDGSLRVVRNGIGIHEAAAMELPGIKGVWSLRASWMDACDSHLVLSFVGETRLLAISEEDVLDEAAIPGFDGDSQTLLAATTLHDQLLQVTSSAVRLISASSGQLLTQWSPAAAAANAGSSSITLAAASPCQVLVASGGGKVWLLEVTEGGQLQEVGAVVMDAEVACLDITPVGPDNTRASLAAVGSWSMQVALLSLPDLKPVVTEDLGSEVIPRSVALAEFEGQAYVLCGLGDGQLHNWRWEPDSNSLSDHRKVVLGTKPILLSAFSSGGQRHIFAASDRPTIIYSNNRKLLYSNLNENEVAFLASFSTASFPDSLALVKEASLSLGTIDGIQKLHIRTVPLGEQPRRIAHQPGSRSLGVVTISTPAGANPSDIGRSYLRVFSDSSFDLLASYQLGPQEIPTAITSMAFGSSSSSSTAAAAAAAAADKPEGAAAVAGGGGSSSEESPSYYIVGTAVIKPNEVEPSKGHILLLHYAPGSNSLTLVEQMEVHGAVYNLCEFQGKLLATVNNKVHLFKWAAAAAGRHELVSDCSPIGVQVLCLFLAVRGDFVVVGDLMNSITLLVYKAAEGALEVRARDQESKWLTALALMDDDTYLAADNSSNMVVVRKNPDAATDEERARLEVTGRFHCGEFVNRLRPGSLVMRLPDSELGAVPSLLYGGVNGSVGLVASLPREWFEMLATLQEGLKKVRGGLVMRLPDSELGAVPSLLYGGVNGSVGLVASLPRQWFEMLATLQEGLKKVVRGVGGLDHDSWRRFKDERRSEPASGFIDGDLVEAFADLPPGKGRELVAGLWPGGEFSYEEGRELVAGLWPGGEFSYEEVSRRVEELQRLH</sequence>
<evidence type="ECO:0000313" key="9">
    <source>
        <dbReference type="Proteomes" id="UP001244341"/>
    </source>
</evidence>
<keyword evidence="9" id="KW-1185">Reference proteome</keyword>
<keyword evidence="4" id="KW-0539">Nucleus</keyword>
<feature type="domain" description="RSE1/DDB1/CPSF1 C-terminal" evidence="5">
    <location>
        <begin position="1153"/>
        <end position="1228"/>
    </location>
</feature>
<evidence type="ECO:0000259" key="5">
    <source>
        <dbReference type="Pfam" id="PF03178"/>
    </source>
</evidence>
<feature type="domain" description="RSE1/DDB1/CPSF1 second beta-propeller" evidence="7">
    <location>
        <begin position="463"/>
        <end position="778"/>
    </location>
</feature>
<evidence type="ECO:0000313" key="8">
    <source>
        <dbReference type="EMBL" id="WIA08257.1"/>
    </source>
</evidence>
<gene>
    <name evidence="8" type="ORF">OEZ85_007700</name>
</gene>
<organism evidence="8 9">
    <name type="scientific">Tetradesmus obliquus</name>
    <name type="common">Green alga</name>
    <name type="synonym">Acutodesmus obliquus</name>
    <dbReference type="NCBI Taxonomy" id="3088"/>
    <lineage>
        <taxon>Eukaryota</taxon>
        <taxon>Viridiplantae</taxon>
        <taxon>Chlorophyta</taxon>
        <taxon>core chlorophytes</taxon>
        <taxon>Chlorophyceae</taxon>
        <taxon>CS clade</taxon>
        <taxon>Sphaeropleales</taxon>
        <taxon>Scenedesmaceae</taxon>
        <taxon>Tetradesmus</taxon>
    </lineage>
</organism>
<accession>A0ABY8TGR8</accession>
<dbReference type="Pfam" id="PF10433">
    <property type="entry name" value="Beta-prop_RSE1_1st"/>
    <property type="match status" value="1"/>
</dbReference>
<evidence type="ECO:0000259" key="7">
    <source>
        <dbReference type="Pfam" id="PF23726"/>
    </source>
</evidence>
<evidence type="ECO:0000256" key="4">
    <source>
        <dbReference type="ARBA" id="ARBA00023242"/>
    </source>
</evidence>
<dbReference type="InterPro" id="IPR050358">
    <property type="entry name" value="RSE1/DDB1/CFT1"/>
</dbReference>
<dbReference type="InterPro" id="IPR015943">
    <property type="entry name" value="WD40/YVTN_repeat-like_dom_sf"/>
</dbReference>
<dbReference type="Proteomes" id="UP001244341">
    <property type="component" value="Chromosome 1b"/>
</dbReference>
<protein>
    <recommendedName>
        <fullName evidence="3">DNA damage-binding protein 1</fullName>
    </recommendedName>
</protein>
<dbReference type="Gene3D" id="2.130.10.10">
    <property type="entry name" value="YVTN repeat-like/Quinoprotein amine dehydrogenase"/>
    <property type="match status" value="3"/>
</dbReference>
<name>A0ABY8TGR8_TETOB</name>
<dbReference type="Gene3D" id="1.10.150.910">
    <property type="match status" value="1"/>
</dbReference>
<dbReference type="InterPro" id="IPR058543">
    <property type="entry name" value="Beta-prop_RSE1/DDB1/CPSF1_2nd"/>
</dbReference>
<dbReference type="InterPro" id="IPR018846">
    <property type="entry name" value="Beta-prop_RSE1/DDB1/CPSF1_1st"/>
</dbReference>
<evidence type="ECO:0000256" key="1">
    <source>
        <dbReference type="ARBA" id="ARBA00004123"/>
    </source>
</evidence>
<dbReference type="SUPFAM" id="SSF50998">
    <property type="entry name" value="Quinoprotein alcohol dehydrogenase-like"/>
    <property type="match status" value="1"/>
</dbReference>